<dbReference type="InterPro" id="IPR039420">
    <property type="entry name" value="WalR-like"/>
</dbReference>
<evidence type="ECO:0000256" key="5">
    <source>
        <dbReference type="ARBA" id="ARBA00023163"/>
    </source>
</evidence>
<dbReference type="GO" id="GO:0006355">
    <property type="term" value="P:regulation of DNA-templated transcription"/>
    <property type="evidence" value="ECO:0007669"/>
    <property type="project" value="InterPro"/>
</dbReference>
<accession>U6SL28</accession>
<protein>
    <submittedName>
        <fullName evidence="9">LuxR family transcriptional regulator</fullName>
    </submittedName>
</protein>
<dbReference type="EMBL" id="ATAE01000037">
    <property type="protein sequence ID" value="ERN52414.1"/>
    <property type="molecule type" value="Genomic_DNA"/>
</dbReference>
<name>U6SL28_9BACI</name>
<keyword evidence="3" id="KW-0805">Transcription regulation</keyword>
<dbReference type="Gene3D" id="3.40.50.2300">
    <property type="match status" value="1"/>
</dbReference>
<dbReference type="InterPro" id="IPR011006">
    <property type="entry name" value="CheY-like_superfamily"/>
</dbReference>
<sequence>MIKVIIVDDHQMVRRGLRFFLATQSDLEIVGEAANGEEAVKLVQTVKPDVVLMDIVMPVMGGIEATKQLIKANPELKILVLTSFSDQDYVIPALKAGASGYQLKDIDPEELAETIRALHAGESKVHSKVMKYVLTRISHKEDEEEAKVKRLTKREKEVLIELAKGRSNKELADVLHITEKTVKTHISNILSKLELSDRTQAALFAMRMGLTTKDG</sequence>
<dbReference type="CDD" id="cd17535">
    <property type="entry name" value="REC_NarL-like"/>
    <property type="match status" value="1"/>
</dbReference>
<feature type="domain" description="HTH luxR-type" evidence="7">
    <location>
        <begin position="144"/>
        <end position="209"/>
    </location>
</feature>
<keyword evidence="2 6" id="KW-0597">Phosphoprotein</keyword>
<dbReference type="PROSITE" id="PS50110">
    <property type="entry name" value="RESPONSE_REGULATORY"/>
    <property type="match status" value="1"/>
</dbReference>
<evidence type="ECO:0000256" key="4">
    <source>
        <dbReference type="ARBA" id="ARBA00023125"/>
    </source>
</evidence>
<dbReference type="SUPFAM" id="SSF52172">
    <property type="entry name" value="CheY-like"/>
    <property type="match status" value="1"/>
</dbReference>
<feature type="modified residue" description="4-aspartylphosphate" evidence="6">
    <location>
        <position position="54"/>
    </location>
</feature>
<dbReference type="Pfam" id="PF00072">
    <property type="entry name" value="Response_reg"/>
    <property type="match status" value="1"/>
</dbReference>
<comment type="subcellular location">
    <subcellularLocation>
        <location evidence="1">Cytoplasm</location>
    </subcellularLocation>
</comment>
<dbReference type="AlphaFoldDB" id="U6SL28"/>
<dbReference type="PROSITE" id="PS50043">
    <property type="entry name" value="HTH_LUXR_2"/>
    <property type="match status" value="1"/>
</dbReference>
<keyword evidence="5" id="KW-0804">Transcription</keyword>
<reference evidence="9 10" key="1">
    <citation type="journal article" date="2013" name="Genome Announc.">
        <title>Genome Sequence of the Extreme Obligate Alkaliphile Bacillus marmarensis Strain DSM 21297.</title>
        <authorList>
            <person name="Wernick D.G."/>
            <person name="Choi K.Y."/>
            <person name="Tat C.A."/>
            <person name="Lafontaine Rivera J.G."/>
            <person name="Liao J.C."/>
        </authorList>
    </citation>
    <scope>NUCLEOTIDE SEQUENCE [LARGE SCALE GENOMIC DNA]</scope>
    <source>
        <strain evidence="9 10">DSM 21297</strain>
    </source>
</reference>
<feature type="domain" description="Response regulatory" evidence="8">
    <location>
        <begin position="3"/>
        <end position="119"/>
    </location>
</feature>
<evidence type="ECO:0000256" key="6">
    <source>
        <dbReference type="PROSITE-ProRule" id="PRU00169"/>
    </source>
</evidence>
<evidence type="ECO:0000313" key="9">
    <source>
        <dbReference type="EMBL" id="ERN52414.1"/>
    </source>
</evidence>
<dbReference type="CDD" id="cd06170">
    <property type="entry name" value="LuxR_C_like"/>
    <property type="match status" value="1"/>
</dbReference>
<comment type="caution">
    <text evidence="9">The sequence shown here is derived from an EMBL/GenBank/DDBJ whole genome shotgun (WGS) entry which is preliminary data.</text>
</comment>
<dbReference type="Pfam" id="PF00196">
    <property type="entry name" value="GerE"/>
    <property type="match status" value="1"/>
</dbReference>
<evidence type="ECO:0000259" key="7">
    <source>
        <dbReference type="PROSITE" id="PS50043"/>
    </source>
</evidence>
<dbReference type="InterPro" id="IPR058245">
    <property type="entry name" value="NreC/VraR/RcsB-like_REC"/>
</dbReference>
<gene>
    <name evidence="9" type="ORF">A33I_16675</name>
</gene>
<evidence type="ECO:0000259" key="8">
    <source>
        <dbReference type="PROSITE" id="PS50110"/>
    </source>
</evidence>
<keyword evidence="10" id="KW-1185">Reference proteome</keyword>
<dbReference type="PANTHER" id="PTHR43214">
    <property type="entry name" value="TWO-COMPONENT RESPONSE REGULATOR"/>
    <property type="match status" value="1"/>
</dbReference>
<evidence type="ECO:0000256" key="2">
    <source>
        <dbReference type="ARBA" id="ARBA00022553"/>
    </source>
</evidence>
<dbReference type="InterPro" id="IPR016032">
    <property type="entry name" value="Sig_transdc_resp-reg_C-effctor"/>
</dbReference>
<dbReference type="GO" id="GO:0003677">
    <property type="term" value="F:DNA binding"/>
    <property type="evidence" value="ECO:0007669"/>
    <property type="project" value="UniProtKB-KW"/>
</dbReference>
<dbReference type="PRINTS" id="PR00038">
    <property type="entry name" value="HTHLUXR"/>
</dbReference>
<organism evidence="9 10">
    <name type="scientific">Alkalihalophilus marmarensis DSM 21297</name>
    <dbReference type="NCBI Taxonomy" id="1188261"/>
    <lineage>
        <taxon>Bacteria</taxon>
        <taxon>Bacillati</taxon>
        <taxon>Bacillota</taxon>
        <taxon>Bacilli</taxon>
        <taxon>Bacillales</taxon>
        <taxon>Bacillaceae</taxon>
        <taxon>Alkalihalophilus</taxon>
    </lineage>
</organism>
<proteinExistence type="predicted"/>
<dbReference type="SMART" id="SM00448">
    <property type="entry name" value="REC"/>
    <property type="match status" value="1"/>
</dbReference>
<dbReference type="InterPro" id="IPR000792">
    <property type="entry name" value="Tscrpt_reg_LuxR_C"/>
</dbReference>
<dbReference type="Proteomes" id="UP000017170">
    <property type="component" value="Unassembled WGS sequence"/>
</dbReference>
<dbReference type="PATRIC" id="fig|1188261.3.peg.2837"/>
<dbReference type="InterPro" id="IPR001789">
    <property type="entry name" value="Sig_transdc_resp-reg_receiver"/>
</dbReference>
<dbReference type="GO" id="GO:0005737">
    <property type="term" value="C:cytoplasm"/>
    <property type="evidence" value="ECO:0007669"/>
    <property type="project" value="UniProtKB-SubCell"/>
</dbReference>
<dbReference type="SMART" id="SM00421">
    <property type="entry name" value="HTH_LUXR"/>
    <property type="match status" value="1"/>
</dbReference>
<keyword evidence="4" id="KW-0238">DNA-binding</keyword>
<evidence type="ECO:0000313" key="10">
    <source>
        <dbReference type="Proteomes" id="UP000017170"/>
    </source>
</evidence>
<dbReference type="PANTHER" id="PTHR43214:SF43">
    <property type="entry name" value="TWO-COMPONENT RESPONSE REGULATOR"/>
    <property type="match status" value="1"/>
</dbReference>
<evidence type="ECO:0000256" key="1">
    <source>
        <dbReference type="ARBA" id="ARBA00004496"/>
    </source>
</evidence>
<dbReference type="GO" id="GO:0000160">
    <property type="term" value="P:phosphorelay signal transduction system"/>
    <property type="evidence" value="ECO:0007669"/>
    <property type="project" value="InterPro"/>
</dbReference>
<dbReference type="SUPFAM" id="SSF46894">
    <property type="entry name" value="C-terminal effector domain of the bipartite response regulators"/>
    <property type="match status" value="1"/>
</dbReference>
<evidence type="ECO:0000256" key="3">
    <source>
        <dbReference type="ARBA" id="ARBA00023015"/>
    </source>
</evidence>